<dbReference type="Pfam" id="PF00041">
    <property type="entry name" value="fn3"/>
    <property type="match status" value="6"/>
</dbReference>
<dbReference type="PANTHER" id="PTHR13817">
    <property type="entry name" value="TITIN"/>
    <property type="match status" value="1"/>
</dbReference>
<feature type="domain" description="Fibronectin type-III" evidence="3">
    <location>
        <begin position="1687"/>
        <end position="1790"/>
    </location>
</feature>
<feature type="domain" description="Fibronectin type-III" evidence="3">
    <location>
        <begin position="1449"/>
        <end position="1559"/>
    </location>
</feature>
<evidence type="ECO:0000256" key="1">
    <source>
        <dbReference type="ARBA" id="ARBA00022737"/>
    </source>
</evidence>
<evidence type="ECO:0000313" key="5">
    <source>
        <dbReference type="Proteomes" id="UP000013827"/>
    </source>
</evidence>
<dbReference type="SMART" id="SM00060">
    <property type="entry name" value="FN3"/>
    <property type="match status" value="11"/>
</dbReference>
<proteinExistence type="predicted"/>
<dbReference type="eggNOG" id="KOG3510">
    <property type="taxonomic scope" value="Eukaryota"/>
</dbReference>
<feature type="domain" description="Fibronectin type-III" evidence="3">
    <location>
        <begin position="1096"/>
        <end position="1206"/>
    </location>
</feature>
<sequence length="1858" mass="198365">MAGFSKSQYDDSEKATVSWTIDAPTNRVYVDHILGDNADNRFQIWEQDNVPQPTQGDPFEIDVDGGGTANLYLFKLAALNTGDSCYQCLQAASAARECLPDTRCQDKAFDTGSMAISEKAPNQVDDLVDGSDEDLDGRRIELEFTIPLSKGLPITSLVVRREAVGGASDGVIVDYRIGCAADIADNECDLVTPNGDCNDAAADRNLGRTECVRPSSVEIGYVVEKYVEDSATGVKRARGEIFSVLLGSWENVDAKYITPTQEYKFSVLAINDKVDYTPGNPGDCLVGTQTCQAAGLWSDPVTRAPKQATPDKPGIPTASVSDTALTLQWGVPNNNGNTITGYRVTCEDRSTYTRSDWSRTPPPFYLGALPSAPSAPTLELMPATITSGTQSIVIDVSNSATTSGIQLAPGTKYRCRVVPYNNFAVNNVLQGGLTAPAFYSEWSTELATRAKAPEAVSEVETCTAVPQATTDMDGMTLPSVNSPNQQLQYTIAWTPPRPNDDIADSPGLWRYFLTGTGTGVVPSSGAVAASRQTGSGDDMKQEYDFAGLTYNEQYNLCVESAGQGCDSGSSSECLRSNAKRCFTCPLQPFNPGPPEVDLFDLTPGGDGSATSLKIRFKAPTELYGSTVTHYSFSMCEGASCDEFSWANRRRYMCGSNSVKKFSDNRDNCAPADLTTIVKDGDTWFEFSIAKFGTSKTANKNVESGKTYRISVRAEDSTNLRIGFRSDTIAGKTAPVPTLLSEDVTSNARDITVQWDKYTYDGGDSYADEFDVYLCSGATCSSSGSSIASATLRSSSVGGDCASDGGIDDPGTTGCSYTFSGLTPAVPYSVVIVGKVTVAVNGVAGQTSGDSATIDIQTATDKPEQLLAPLLGLRETRSMQISWSDPDVSSRTPEGEWLNGNAFQNYKVEYCECTDDSDCNSNDPCGSTTPLSKTIETESTKTTTVSGLTPAQKYVFRVIANNGQDSEPSEWKLAARADCTEAPDQVTGVANVNAVTTSRAIALTWNKPDTNGVDIERYLVEWTTSAPSGAASQVTTDATESITIEPLIPGYDYSFTVKAYNGVKRDEGDACGTGGGDGYGPKSDPKSVATLDEVPDQPYAPTVPDDGRLTRSVVLKRFSVNGNDNIRNKEVSGYRYCATTTGSGSCPDDTTSWPSVSGITGNTNDGSTFRVSGLDPATDYTFRVVAVNDEGDSSPSDPVDVVRSFSDDTFDDCREQPDTMLAPLLDTSKEQDGRTTSSIWLKWTRPASNGEPVTQYRVSWTVETRAGGVGVPGSETLSAPDEAEVSREIDGLQPGNIYTFTVEASNSVRRGVDAACGSTGSDGWSIPSPTSSQLSTLPIKPVAPGAPTLIASGGTSLTIQWLAPFDNGDDIFEFFVYSEASQITLPGNGQYGAKVQVDGQAPEGMSFEWNPQNLRPVTEYTFRVSAWNDAGESDLSQAAVFATDVYEPEYPLNIEAAARSASSISLGWTPAVNNGLNITKYEICYNELQSTSTPESVCGKSNSGWEVASGTQTIDVYPSAGDPLKASTEYEVSVRACNAYAQPERCPAGDSSEECKSGADGCSNWSPFVTLTTTSSGDLKPPAPVVSLVNKTSAAAFFKWLVQPKDSFPTLGTTAISVFKPTLTNSGTGGVDVLDLITGAAFSEGEEYLLSVTGLSSATNYSLTVSAGNVDGFGEESDVVSFITEASVPEAPDAPAFDRTLPDVKLKLSGAAADNGDPITEYQWQVKTSGQWGNPTDCGSGPNDSKCRDIADASYSYTYQSQSFDFRVRAYNSLGPGEWSEATTVTPTDLRPATPSQVEVTVPSFGSIDIRQRLLAISRHSQRTLATWEGFVKDGLKNIRTKKRRREEPAEDALDIRSV</sequence>
<evidence type="ECO:0000259" key="3">
    <source>
        <dbReference type="PROSITE" id="PS50853"/>
    </source>
</evidence>
<dbReference type="InterPro" id="IPR050964">
    <property type="entry name" value="Striated_Muscle_Regulatory"/>
</dbReference>
<dbReference type="Gene3D" id="2.60.40.10">
    <property type="entry name" value="Immunoglobulins"/>
    <property type="match status" value="9"/>
</dbReference>
<feature type="domain" description="Fibronectin type-III" evidence="3">
    <location>
        <begin position="861"/>
        <end position="979"/>
    </location>
</feature>
<dbReference type="Proteomes" id="UP000013827">
    <property type="component" value="Unassembled WGS sequence"/>
</dbReference>
<dbReference type="InterPro" id="IPR013783">
    <property type="entry name" value="Ig-like_fold"/>
</dbReference>
<organism evidence="4 5">
    <name type="scientific">Emiliania huxleyi (strain CCMP1516)</name>
    <dbReference type="NCBI Taxonomy" id="280463"/>
    <lineage>
        <taxon>Eukaryota</taxon>
        <taxon>Haptista</taxon>
        <taxon>Haptophyta</taxon>
        <taxon>Prymnesiophyceae</taxon>
        <taxon>Isochrysidales</taxon>
        <taxon>Noelaerhabdaceae</taxon>
        <taxon>Emiliania</taxon>
    </lineage>
</organism>
<feature type="domain" description="Fibronectin type-III" evidence="3">
    <location>
        <begin position="1580"/>
        <end position="1686"/>
    </location>
</feature>
<dbReference type="PANTHER" id="PTHR13817:SF73">
    <property type="entry name" value="FIBRONECTIN TYPE-III DOMAIN-CONTAINING PROTEIN"/>
    <property type="match status" value="1"/>
</dbReference>
<accession>A0A0D3JUB5</accession>
<protein>
    <recommendedName>
        <fullName evidence="3">Fibronectin type-III domain-containing protein</fullName>
    </recommendedName>
</protein>
<feature type="domain" description="Fibronectin type-III" evidence="3">
    <location>
        <begin position="1342"/>
        <end position="1447"/>
    </location>
</feature>
<evidence type="ECO:0000256" key="2">
    <source>
        <dbReference type="SAM" id="MobiDB-lite"/>
    </source>
</evidence>
<name>A0A0D3JUB5_EMIH1</name>
<dbReference type="EnsemblProtists" id="EOD27100">
    <property type="protein sequence ID" value="EOD27100"/>
    <property type="gene ID" value="EMIHUDRAFT_205013"/>
</dbReference>
<dbReference type="InterPro" id="IPR003961">
    <property type="entry name" value="FN3_dom"/>
</dbReference>
<dbReference type="HOGENOM" id="CLU_236722_0_0_1"/>
<dbReference type="PaxDb" id="2903-EOD27100"/>
<feature type="region of interest" description="Disordered" evidence="2">
    <location>
        <begin position="1070"/>
        <end position="1105"/>
    </location>
</feature>
<reference evidence="4" key="2">
    <citation type="submission" date="2024-10" db="UniProtKB">
        <authorList>
            <consortium name="EnsemblProtists"/>
        </authorList>
    </citation>
    <scope>IDENTIFICATION</scope>
</reference>
<dbReference type="CDD" id="cd00063">
    <property type="entry name" value="FN3"/>
    <property type="match status" value="8"/>
</dbReference>
<dbReference type="PROSITE" id="PS50853">
    <property type="entry name" value="FN3"/>
    <property type="match status" value="8"/>
</dbReference>
<dbReference type="GeneID" id="17272646"/>
<reference evidence="5" key="1">
    <citation type="journal article" date="2013" name="Nature">
        <title>Pan genome of the phytoplankton Emiliania underpins its global distribution.</title>
        <authorList>
            <person name="Read B.A."/>
            <person name="Kegel J."/>
            <person name="Klute M.J."/>
            <person name="Kuo A."/>
            <person name="Lefebvre S.C."/>
            <person name="Maumus F."/>
            <person name="Mayer C."/>
            <person name="Miller J."/>
            <person name="Monier A."/>
            <person name="Salamov A."/>
            <person name="Young J."/>
            <person name="Aguilar M."/>
            <person name="Claverie J.M."/>
            <person name="Frickenhaus S."/>
            <person name="Gonzalez K."/>
            <person name="Herman E.K."/>
            <person name="Lin Y.C."/>
            <person name="Napier J."/>
            <person name="Ogata H."/>
            <person name="Sarno A.F."/>
            <person name="Shmutz J."/>
            <person name="Schroeder D."/>
            <person name="de Vargas C."/>
            <person name="Verret F."/>
            <person name="von Dassow P."/>
            <person name="Valentin K."/>
            <person name="Van de Peer Y."/>
            <person name="Wheeler G."/>
            <person name="Dacks J.B."/>
            <person name="Delwiche C.F."/>
            <person name="Dyhrman S.T."/>
            <person name="Glockner G."/>
            <person name="John U."/>
            <person name="Richards T."/>
            <person name="Worden A.Z."/>
            <person name="Zhang X."/>
            <person name="Grigoriev I.V."/>
            <person name="Allen A.E."/>
            <person name="Bidle K."/>
            <person name="Borodovsky M."/>
            <person name="Bowler C."/>
            <person name="Brownlee C."/>
            <person name="Cock J.M."/>
            <person name="Elias M."/>
            <person name="Gladyshev V.N."/>
            <person name="Groth M."/>
            <person name="Guda C."/>
            <person name="Hadaegh A."/>
            <person name="Iglesias-Rodriguez M.D."/>
            <person name="Jenkins J."/>
            <person name="Jones B.M."/>
            <person name="Lawson T."/>
            <person name="Leese F."/>
            <person name="Lindquist E."/>
            <person name="Lobanov A."/>
            <person name="Lomsadze A."/>
            <person name="Malik S.B."/>
            <person name="Marsh M.E."/>
            <person name="Mackinder L."/>
            <person name="Mock T."/>
            <person name="Mueller-Roeber B."/>
            <person name="Pagarete A."/>
            <person name="Parker M."/>
            <person name="Probert I."/>
            <person name="Quesneville H."/>
            <person name="Raines C."/>
            <person name="Rensing S.A."/>
            <person name="Riano-Pachon D.M."/>
            <person name="Richier S."/>
            <person name="Rokitta S."/>
            <person name="Shiraiwa Y."/>
            <person name="Soanes D.M."/>
            <person name="van der Giezen M."/>
            <person name="Wahlund T.M."/>
            <person name="Williams B."/>
            <person name="Wilson W."/>
            <person name="Wolfe G."/>
            <person name="Wurch L.L."/>
        </authorList>
    </citation>
    <scope>NUCLEOTIDE SEQUENCE</scope>
</reference>
<dbReference type="InterPro" id="IPR036116">
    <property type="entry name" value="FN3_sf"/>
</dbReference>
<dbReference type="RefSeq" id="XP_005779529.1">
    <property type="nucleotide sequence ID" value="XM_005779472.1"/>
</dbReference>
<dbReference type="SUPFAM" id="SSF49265">
    <property type="entry name" value="Fibronectin type III"/>
    <property type="match status" value="6"/>
</dbReference>
<feature type="domain" description="Fibronectin type-III" evidence="3">
    <location>
        <begin position="981"/>
        <end position="1092"/>
    </location>
</feature>
<feature type="domain" description="Fibronectin type-III" evidence="3">
    <location>
        <begin position="1221"/>
        <end position="1338"/>
    </location>
</feature>
<keyword evidence="5" id="KW-1185">Reference proteome</keyword>
<evidence type="ECO:0000313" key="4">
    <source>
        <dbReference type="EnsemblProtists" id="EOD27100"/>
    </source>
</evidence>
<keyword evidence="1" id="KW-0677">Repeat</keyword>
<dbReference type="KEGG" id="ehx:EMIHUDRAFT_205013"/>